<sequence length="85" mass="8988">MSENTSTTVVESESEDAPFITIDWTQAVPAAKKFARIAAPAVTGIALAVVIRKVVKNASKQDAEVADLTEGVDVPEIDSADENED</sequence>
<proteinExistence type="predicted"/>
<protein>
    <submittedName>
        <fullName evidence="2">Uncharacterized protein</fullName>
    </submittedName>
</protein>
<keyword evidence="1" id="KW-0812">Transmembrane</keyword>
<dbReference type="EMBL" id="BK014761">
    <property type="protein sequence ID" value="DAD74502.1"/>
    <property type="molecule type" value="Genomic_DNA"/>
</dbReference>
<keyword evidence="1" id="KW-0472">Membrane</keyword>
<organism evidence="2">
    <name type="scientific">Siphoviridae sp. ctPL34</name>
    <dbReference type="NCBI Taxonomy" id="2826322"/>
    <lineage>
        <taxon>Viruses</taxon>
        <taxon>Duplodnaviria</taxon>
        <taxon>Heunggongvirae</taxon>
        <taxon>Uroviricota</taxon>
        <taxon>Caudoviricetes</taxon>
    </lineage>
</organism>
<reference evidence="2" key="1">
    <citation type="journal article" date="2021" name="Proc. Natl. Acad. Sci. U.S.A.">
        <title>A Catalog of Tens of Thousands of Viruses from Human Metagenomes Reveals Hidden Associations with Chronic Diseases.</title>
        <authorList>
            <person name="Tisza M.J."/>
            <person name="Buck C.B."/>
        </authorList>
    </citation>
    <scope>NUCLEOTIDE SEQUENCE</scope>
    <source>
        <strain evidence="2">CtPL34</strain>
    </source>
</reference>
<evidence type="ECO:0000313" key="2">
    <source>
        <dbReference type="EMBL" id="DAD74502.1"/>
    </source>
</evidence>
<evidence type="ECO:0000256" key="1">
    <source>
        <dbReference type="SAM" id="Phobius"/>
    </source>
</evidence>
<feature type="transmembrane region" description="Helical" evidence="1">
    <location>
        <begin position="34"/>
        <end position="51"/>
    </location>
</feature>
<accession>A0A8S5LWV4</accession>
<keyword evidence="1" id="KW-1133">Transmembrane helix</keyword>
<name>A0A8S5LWV4_9CAUD</name>